<dbReference type="AlphaFoldDB" id="C6SM29"/>
<name>C6SM29_NEIME</name>
<accession>C6SM29</accession>
<gene>
    <name evidence="1" type="ORF">NMW_2007</name>
</gene>
<evidence type="ECO:0000313" key="1">
    <source>
        <dbReference type="EMBL" id="CBA09480.1"/>
    </source>
</evidence>
<organism evidence="1">
    <name type="scientific">Neisseria meningitidis alpha275</name>
    <dbReference type="NCBI Taxonomy" id="295996"/>
    <lineage>
        <taxon>Bacteria</taxon>
        <taxon>Pseudomonadati</taxon>
        <taxon>Pseudomonadota</taxon>
        <taxon>Betaproteobacteria</taxon>
        <taxon>Neisseriales</taxon>
        <taxon>Neisseriaceae</taxon>
        <taxon>Neisseria</taxon>
    </lineage>
</organism>
<sequence length="31" mass="3658">MLHRCDTAFFFLLSKCKFSSKNIKNHPPEFA</sequence>
<dbReference type="EMBL" id="AM889138">
    <property type="protein sequence ID" value="CBA09480.1"/>
    <property type="molecule type" value="Genomic_DNA"/>
</dbReference>
<reference evidence="1" key="1">
    <citation type="journal article" date="2008" name="Proc. Natl. Acad. Sci. U.S.A.">
        <title>Whole-genome comparison of disease and carriage strains provides insights into virulence evolution in Neisseria meningitidis.</title>
        <authorList>
            <person name="Schoen C."/>
            <person name="Blom J."/>
            <person name="Claus H."/>
            <person name="Schramm-Glueck A."/>
            <person name="Brandt P."/>
            <person name="Mueller T."/>
            <person name="Goesmann A."/>
            <person name="Joseph B."/>
            <person name="Konietzny S."/>
            <person name="Kurzai O."/>
            <person name="Schmitt C."/>
            <person name="Friedrich T."/>
            <person name="Linke B."/>
            <person name="Vogel U."/>
            <person name="Frosch M."/>
        </authorList>
    </citation>
    <scope>NUCLEOTIDE SEQUENCE</scope>
    <source>
        <strain evidence="1">Alpha275</strain>
    </source>
</reference>
<protein>
    <submittedName>
        <fullName evidence="1">Uncharacterized protein</fullName>
    </submittedName>
</protein>
<proteinExistence type="predicted"/>